<dbReference type="SUPFAM" id="SSF55729">
    <property type="entry name" value="Acyl-CoA N-acyltransferases (Nat)"/>
    <property type="match status" value="1"/>
</dbReference>
<reference evidence="2" key="1">
    <citation type="submission" date="2022-04" db="EMBL/GenBank/DDBJ databases">
        <title>Paenibacillus mangrovi sp. nov., a novel endophytic bacterium isolated from bark of Kandelia candel.</title>
        <authorList>
            <person name="Tuo L."/>
        </authorList>
    </citation>
    <scope>NUCLEOTIDE SEQUENCE</scope>
    <source>
        <strain evidence="2">KQZ6P-2</strain>
    </source>
</reference>
<dbReference type="Gene3D" id="3.40.630.30">
    <property type="match status" value="1"/>
</dbReference>
<name>A0A9X1WK52_9BACL</name>
<gene>
    <name evidence="2" type="ORF">MUG84_01825</name>
</gene>
<protein>
    <submittedName>
        <fullName evidence="2">GNAT family N-acetyltransferase</fullName>
    </submittedName>
</protein>
<evidence type="ECO:0000313" key="3">
    <source>
        <dbReference type="Proteomes" id="UP001139347"/>
    </source>
</evidence>
<feature type="domain" description="BioF2-like acetyltransferase" evidence="1">
    <location>
        <begin position="178"/>
        <end position="326"/>
    </location>
</feature>
<dbReference type="Proteomes" id="UP001139347">
    <property type="component" value="Unassembled WGS sequence"/>
</dbReference>
<sequence length="372" mass="44732">METKIITDEDEFLALREDWERLMEQDQDATYYSTFEFNYYWWQTFGNDKNKKLFILCHYRDNVLVAIAPLMIRCIDKKIVKSNVLCFLGKGDYFNFIIDSSKFKASSIIREIFNTIEENSAKWDKIELTHLQMDTQLLRYLMRNDHYSKYTEYLTSCSRINSDDYTSYAQFEQEMVNTKLRRKRVKLQNETGYRFRVVSGSQSEDIYEKIAYIHQLEKQYLQEVKGRTDRGSLFEDSNNEQFLKRLFKGNDRVMFFYLESDDGEIIMYKCCYLYQNVLYGWNTGYSPKYSHFHGISDVLLMEMIEHVFKSSNIKQIDFGAGSYSWKFRWTNQFSVSYSLMMWNESSQQFKLLQFLNQSREILRAIKELKKAL</sequence>
<dbReference type="InterPro" id="IPR016181">
    <property type="entry name" value="Acyl_CoA_acyltransferase"/>
</dbReference>
<dbReference type="AlphaFoldDB" id="A0A9X1WK52"/>
<accession>A0A9X1WK52</accession>
<dbReference type="RefSeq" id="WP_244718661.1">
    <property type="nucleotide sequence ID" value="NZ_JALIRP010000001.1"/>
</dbReference>
<dbReference type="Pfam" id="PF13480">
    <property type="entry name" value="Acetyltransf_6"/>
    <property type="match status" value="1"/>
</dbReference>
<evidence type="ECO:0000259" key="1">
    <source>
        <dbReference type="Pfam" id="PF13480"/>
    </source>
</evidence>
<comment type="caution">
    <text evidence="2">The sequence shown here is derived from an EMBL/GenBank/DDBJ whole genome shotgun (WGS) entry which is preliminary data.</text>
</comment>
<organism evidence="2 3">
    <name type="scientific">Paenibacillus mangrovi</name>
    <dbReference type="NCBI Taxonomy" id="2931978"/>
    <lineage>
        <taxon>Bacteria</taxon>
        <taxon>Bacillati</taxon>
        <taxon>Bacillota</taxon>
        <taxon>Bacilli</taxon>
        <taxon>Bacillales</taxon>
        <taxon>Paenibacillaceae</taxon>
        <taxon>Paenibacillus</taxon>
    </lineage>
</organism>
<dbReference type="InterPro" id="IPR038740">
    <property type="entry name" value="BioF2-like_GNAT_dom"/>
</dbReference>
<keyword evidence="3" id="KW-1185">Reference proteome</keyword>
<proteinExistence type="predicted"/>
<dbReference type="EMBL" id="JALIRP010000001">
    <property type="protein sequence ID" value="MCJ8010478.1"/>
    <property type="molecule type" value="Genomic_DNA"/>
</dbReference>
<evidence type="ECO:0000313" key="2">
    <source>
        <dbReference type="EMBL" id="MCJ8010478.1"/>
    </source>
</evidence>